<proteinExistence type="predicted"/>
<comment type="caution">
    <text evidence="1">The sequence shown here is derived from an EMBL/GenBank/DDBJ whole genome shotgun (WGS) entry which is preliminary data.</text>
</comment>
<accession>A0ABR6TLJ7</accession>
<sequence length="70" mass="7997">MNLLDIKEELFQFQELKKVKTQQSVTYSDGIFARDMDALICNTTQQKESTDGKIVVVKADINNMGKIFPK</sequence>
<evidence type="ECO:0000313" key="1">
    <source>
        <dbReference type="EMBL" id="MBC2576291.1"/>
    </source>
</evidence>
<evidence type="ECO:0000313" key="2">
    <source>
        <dbReference type="Proteomes" id="UP000713904"/>
    </source>
</evidence>
<organism evidence="1 2">
    <name type="scientific">Peptostreptococcus canis</name>
    <dbReference type="NCBI Taxonomy" id="1159213"/>
    <lineage>
        <taxon>Bacteria</taxon>
        <taxon>Bacillati</taxon>
        <taxon>Bacillota</taxon>
        <taxon>Clostridia</taxon>
        <taxon>Peptostreptococcales</taxon>
        <taxon>Peptostreptococcaceae</taxon>
        <taxon>Peptostreptococcus</taxon>
    </lineage>
</organism>
<dbReference type="EMBL" id="JABGBW010000004">
    <property type="protein sequence ID" value="MBC2576291.1"/>
    <property type="molecule type" value="Genomic_DNA"/>
</dbReference>
<dbReference type="Proteomes" id="UP000713904">
    <property type="component" value="Unassembled WGS sequence"/>
</dbReference>
<gene>
    <name evidence="1" type="ORF">HLB29_06290</name>
</gene>
<name>A0ABR6TLJ7_9FIRM</name>
<keyword evidence="2" id="KW-1185">Reference proteome</keyword>
<dbReference type="RefSeq" id="WP_185624319.1">
    <property type="nucleotide sequence ID" value="NZ_JABGBW010000004.1"/>
</dbReference>
<reference evidence="1 2" key="1">
    <citation type="submission" date="2020-05" db="EMBL/GenBank/DDBJ databases">
        <title>Draft genome of xy-202 and genomic insight in genome of the genus Peptostreptococcus.</title>
        <authorList>
            <person name="Zhang Z."/>
        </authorList>
    </citation>
    <scope>NUCLEOTIDE SEQUENCE [LARGE SCALE GENOMIC DNA]</scope>
    <source>
        <strain evidence="1 2">DSM 27025</strain>
    </source>
</reference>
<protein>
    <submittedName>
        <fullName evidence="1">Uncharacterized protein</fullName>
    </submittedName>
</protein>